<dbReference type="Proteomes" id="UP001187315">
    <property type="component" value="Unassembled WGS sequence"/>
</dbReference>
<proteinExistence type="predicted"/>
<feature type="region of interest" description="Disordered" evidence="1">
    <location>
        <begin position="373"/>
        <end position="392"/>
    </location>
</feature>
<feature type="compositionally biased region" description="Acidic residues" evidence="1">
    <location>
        <begin position="380"/>
        <end position="392"/>
    </location>
</feature>
<evidence type="ECO:0000313" key="3">
    <source>
        <dbReference type="Proteomes" id="UP001187315"/>
    </source>
</evidence>
<comment type="caution">
    <text evidence="2">The sequence shown here is derived from an EMBL/GenBank/DDBJ whole genome shotgun (WGS) entry which is preliminary data.</text>
</comment>
<keyword evidence="3" id="KW-1185">Reference proteome</keyword>
<protein>
    <submittedName>
        <fullName evidence="2">Uncharacterized protein</fullName>
    </submittedName>
</protein>
<dbReference type="AlphaFoldDB" id="A0AA88MWU1"/>
<name>A0AA88MWU1_TACVA</name>
<sequence>MANANPVQTEKFNIQQRQNSRGIRENYITEQHVSLERLKKRMEILIPKDPMMKYLKKLKEIPPYPTPVEFGVSDVAHVTVESAFSEILKSEQFRPPKSEFSWWDLKIKEEEIKAAETGYMKTNFTNEAQELNEQEPFLKKFTTSPIFQLEKSRYGNYHFTFPLTDLMKWYKEQNCGGEEPVLRMHETITYKQEIVYTVLIHSPKDNKSFGKYPLLEMSEWVRYQDGKIIWKAQAISKDHKYKVVSGKVEEMKEKFYVWDQVSLVFHLPEPKALKIPRKRLIEALEACELDGIDLSRDKDSKIKEYRDKEAKEKVKQLKKELKVVKIPTERLTEALEDCKLDDIDLSGDKGSKNKEDRDIEAKKKAIKLKRELKEKKKEEKDEDQEDEDEAKP</sequence>
<accession>A0AA88MWU1</accession>
<evidence type="ECO:0000313" key="2">
    <source>
        <dbReference type="EMBL" id="KAK2843757.1"/>
    </source>
</evidence>
<gene>
    <name evidence="2" type="ORF">Q7C36_011972</name>
</gene>
<dbReference type="EMBL" id="JAVHJS010000011">
    <property type="protein sequence ID" value="KAK2843757.1"/>
    <property type="molecule type" value="Genomic_DNA"/>
</dbReference>
<organism evidence="2 3">
    <name type="scientific">Tachysurus vachellii</name>
    <name type="common">Darkbarbel catfish</name>
    <name type="synonym">Pelteobagrus vachellii</name>
    <dbReference type="NCBI Taxonomy" id="175792"/>
    <lineage>
        <taxon>Eukaryota</taxon>
        <taxon>Metazoa</taxon>
        <taxon>Chordata</taxon>
        <taxon>Craniata</taxon>
        <taxon>Vertebrata</taxon>
        <taxon>Euteleostomi</taxon>
        <taxon>Actinopterygii</taxon>
        <taxon>Neopterygii</taxon>
        <taxon>Teleostei</taxon>
        <taxon>Ostariophysi</taxon>
        <taxon>Siluriformes</taxon>
        <taxon>Bagridae</taxon>
        <taxon>Tachysurus</taxon>
    </lineage>
</organism>
<reference evidence="2" key="1">
    <citation type="submission" date="2023-08" db="EMBL/GenBank/DDBJ databases">
        <title>Pelteobagrus vachellii genome.</title>
        <authorList>
            <person name="Liu H."/>
        </authorList>
    </citation>
    <scope>NUCLEOTIDE SEQUENCE</scope>
    <source>
        <strain evidence="2">PRFRI_2022a</strain>
        <tissue evidence="2">Muscle</tissue>
    </source>
</reference>
<evidence type="ECO:0000256" key="1">
    <source>
        <dbReference type="SAM" id="MobiDB-lite"/>
    </source>
</evidence>